<dbReference type="EMBL" id="MN815616">
    <property type="protein sequence ID" value="QKE46527.1"/>
    <property type="molecule type" value="Genomic_DNA"/>
</dbReference>
<dbReference type="EMBL" id="MN815609">
    <property type="protein sequence ID" value="QKE46520.1"/>
    <property type="molecule type" value="Genomic_DNA"/>
</dbReference>
<dbReference type="EMBL" id="MN815618">
    <property type="protein sequence ID" value="QKE46529.1"/>
    <property type="molecule type" value="Genomic_DNA"/>
</dbReference>
<evidence type="ECO:0000313" key="35">
    <source>
        <dbReference type="EMBL" id="QKE46529.1"/>
    </source>
</evidence>
<dbReference type="EMBL" id="MN815614">
    <property type="protein sequence ID" value="QKE46525.1"/>
    <property type="molecule type" value="Genomic_DNA"/>
</dbReference>
<proteinExistence type="inferred from homology"/>
<evidence type="ECO:0000313" key="27">
    <source>
        <dbReference type="EMBL" id="QKE46521.1"/>
    </source>
</evidence>
<evidence type="ECO:0000313" key="58">
    <source>
        <dbReference type="EMBL" id="QKE46558.1"/>
    </source>
</evidence>
<dbReference type="EMBL" id="MN815605">
    <property type="protein sequence ID" value="QKE46517.1"/>
    <property type="molecule type" value="Genomic_DNA"/>
</dbReference>
<evidence type="ECO:0000313" key="55">
    <source>
        <dbReference type="EMBL" id="QKE46554.1"/>
    </source>
</evidence>
<dbReference type="EMBL" id="MN815641">
    <property type="protein sequence ID" value="QKE46550.1"/>
    <property type="molecule type" value="Genomic_DNA"/>
</dbReference>
<evidence type="ECO:0000313" key="56">
    <source>
        <dbReference type="EMBL" id="QKE46555.1"/>
    </source>
</evidence>
<evidence type="ECO:0000313" key="38">
    <source>
        <dbReference type="EMBL" id="QKE46533.1"/>
    </source>
</evidence>
<dbReference type="EMBL" id="MN815645">
    <property type="protein sequence ID" value="QKE46554.1"/>
    <property type="molecule type" value="Genomic_DNA"/>
</dbReference>
<feature type="transmembrane region" description="Helical" evidence="14">
    <location>
        <begin position="85"/>
        <end position="108"/>
    </location>
</feature>
<evidence type="ECO:0000313" key="20">
    <source>
        <dbReference type="EMBL" id="QKE46513.1"/>
    </source>
</evidence>
<dbReference type="PANTHER" id="PTHR11394:SF23">
    <property type="entry name" value="TASTE RECEPTOR TYPE 2 MEMBER 14"/>
    <property type="match status" value="1"/>
</dbReference>
<comment type="similarity">
    <text evidence="2 12">Belongs to the G-protein coupled receptor T2R family.</text>
</comment>
<keyword evidence="5 13" id="KW-0812">Transmembrane</keyword>
<dbReference type="EMBL" id="MN815631">
    <property type="protein sequence ID" value="QKE46540.1"/>
    <property type="molecule type" value="Genomic_DNA"/>
</dbReference>
<evidence type="ECO:0000256" key="10">
    <source>
        <dbReference type="ARBA" id="ARBA00023180"/>
    </source>
</evidence>
<evidence type="ECO:0000313" key="60">
    <source>
        <dbReference type="EMBL" id="QKE46560.1"/>
    </source>
</evidence>
<name>A0A7S5W8M2_NANGA</name>
<evidence type="ECO:0000313" key="25">
    <source>
        <dbReference type="EMBL" id="QKE46518.1"/>
    </source>
</evidence>
<dbReference type="EMBL" id="MN815652">
    <property type="protein sequence ID" value="QKE46560.1"/>
    <property type="molecule type" value="Genomic_DNA"/>
</dbReference>
<feature type="transmembrane region" description="Helical" evidence="14">
    <location>
        <begin position="254"/>
        <end position="277"/>
    </location>
</feature>
<evidence type="ECO:0000313" key="23">
    <source>
        <dbReference type="EMBL" id="QKE46516.1"/>
    </source>
</evidence>
<dbReference type="KEGG" id="ngi:103749993"/>
<evidence type="ECO:0000313" key="46">
    <source>
        <dbReference type="EMBL" id="QKE46544.1"/>
    </source>
</evidence>
<dbReference type="SUPFAM" id="SSF81321">
    <property type="entry name" value="Family A G protein-coupled receptor-like"/>
    <property type="match status" value="1"/>
</dbReference>
<gene>
    <name evidence="31" type="primary">Tas2r586</name>
</gene>
<dbReference type="EMBL" id="MN815598">
    <property type="protein sequence ID" value="QKE46510.1"/>
    <property type="molecule type" value="Genomic_DNA"/>
</dbReference>
<evidence type="ECO:0000256" key="12">
    <source>
        <dbReference type="RuleBase" id="RU004423"/>
    </source>
</evidence>
<dbReference type="EMBL" id="MN815624">
    <property type="protein sequence ID" value="QKE46534.1"/>
    <property type="molecule type" value="Genomic_DNA"/>
</dbReference>
<keyword evidence="10" id="KW-0325">Glycoprotein</keyword>
<feature type="transmembrane region" description="Helical" evidence="14">
    <location>
        <begin position="129"/>
        <end position="151"/>
    </location>
</feature>
<evidence type="ECO:0000313" key="37">
    <source>
        <dbReference type="EMBL" id="QKE46531.1"/>
    </source>
</evidence>
<evidence type="ECO:0000256" key="13">
    <source>
        <dbReference type="RuleBase" id="RU004424"/>
    </source>
</evidence>
<dbReference type="OrthoDB" id="8876749at2759"/>
<feature type="transmembrane region" description="Helical" evidence="14">
    <location>
        <begin position="6"/>
        <end position="30"/>
    </location>
</feature>
<dbReference type="EMBL" id="MN815646">
    <property type="protein sequence ID" value="QKE46555.1"/>
    <property type="molecule type" value="Genomic_DNA"/>
</dbReference>
<evidence type="ECO:0000256" key="1">
    <source>
        <dbReference type="ARBA" id="ARBA00004141"/>
    </source>
</evidence>
<dbReference type="EMBL" id="MN815632">
    <property type="protein sequence ID" value="QKE46541.1"/>
    <property type="molecule type" value="Genomic_DNA"/>
</dbReference>
<dbReference type="GO" id="GO:0033038">
    <property type="term" value="F:bitter taste receptor activity"/>
    <property type="evidence" value="ECO:0007669"/>
    <property type="project" value="InterPro"/>
</dbReference>
<evidence type="ECO:0000313" key="53">
    <source>
        <dbReference type="EMBL" id="QKE46552.1"/>
    </source>
</evidence>
<dbReference type="GO" id="GO:0016020">
    <property type="term" value="C:membrane"/>
    <property type="evidence" value="ECO:0007669"/>
    <property type="project" value="UniProtKB-SubCell"/>
</dbReference>
<evidence type="ECO:0000313" key="21">
    <source>
        <dbReference type="EMBL" id="QKE46514.1"/>
    </source>
</evidence>
<evidence type="ECO:0000313" key="41">
    <source>
        <dbReference type="EMBL" id="QKE46536.1"/>
    </source>
</evidence>
<dbReference type="EMBL" id="MN815639">
    <property type="protein sequence ID" value="QKE46548.1"/>
    <property type="molecule type" value="Genomic_DNA"/>
</dbReference>
<evidence type="ECO:0000313" key="31">
    <source>
        <dbReference type="EMBL" id="QKE46525.1"/>
    </source>
</evidence>
<evidence type="ECO:0000313" key="36">
    <source>
        <dbReference type="EMBL" id="QKE46530.1"/>
    </source>
</evidence>
<dbReference type="EMBL" id="MN815604">
    <property type="protein sequence ID" value="QKE46516.1"/>
    <property type="molecule type" value="Genomic_DNA"/>
</dbReference>
<organism evidence="31">
    <name type="scientific">Nannospalax galili</name>
    <name type="common">Northern Israeli blind subterranean mole rat</name>
    <name type="synonym">Spalax galili</name>
    <dbReference type="NCBI Taxonomy" id="1026970"/>
    <lineage>
        <taxon>Eukaryota</taxon>
        <taxon>Metazoa</taxon>
        <taxon>Chordata</taxon>
        <taxon>Craniata</taxon>
        <taxon>Vertebrata</taxon>
        <taxon>Euteleostomi</taxon>
        <taxon>Mammalia</taxon>
        <taxon>Eutheria</taxon>
        <taxon>Euarchontoglires</taxon>
        <taxon>Glires</taxon>
        <taxon>Rodentia</taxon>
        <taxon>Myomorpha</taxon>
        <taxon>Muroidea</taxon>
        <taxon>Spalacidae</taxon>
        <taxon>Spalacinae</taxon>
        <taxon>Nannospalax</taxon>
    </lineage>
</organism>
<dbReference type="EMBL" id="MN815620">
    <property type="protein sequence ID" value="QKE46531.1"/>
    <property type="molecule type" value="Genomic_DNA"/>
</dbReference>
<dbReference type="InterPro" id="IPR007960">
    <property type="entry name" value="TAS2R"/>
</dbReference>
<evidence type="ECO:0000313" key="29">
    <source>
        <dbReference type="EMBL" id="QKE46523.1"/>
    </source>
</evidence>
<dbReference type="EMBL" id="MN815627">
    <property type="protein sequence ID" value="QKE46536.1"/>
    <property type="molecule type" value="Genomic_DNA"/>
</dbReference>
<dbReference type="AlphaFoldDB" id="A0A7S5W8M2"/>
<comment type="subcellular location">
    <subcellularLocation>
        <location evidence="1 13">Membrane</location>
        <topology evidence="1 13">Multi-pass membrane protein</topology>
    </subcellularLocation>
</comment>
<dbReference type="EMBL" id="MN815615">
    <property type="protein sequence ID" value="QKE46526.1"/>
    <property type="molecule type" value="Genomic_DNA"/>
</dbReference>
<dbReference type="EMBL" id="MN815640">
    <property type="protein sequence ID" value="QKE46549.1"/>
    <property type="molecule type" value="Genomic_DNA"/>
</dbReference>
<evidence type="ECO:0000256" key="5">
    <source>
        <dbReference type="ARBA" id="ARBA00022692"/>
    </source>
</evidence>
<keyword evidence="9 13" id="KW-0675">Receptor</keyword>
<evidence type="ECO:0000313" key="40">
    <source>
        <dbReference type="EMBL" id="QKE46535.1"/>
    </source>
</evidence>
<dbReference type="EMBL" id="MN815643">
    <property type="protein sequence ID" value="QKE46552.1"/>
    <property type="molecule type" value="Genomic_DNA"/>
</dbReference>
<evidence type="ECO:0000313" key="52">
    <source>
        <dbReference type="EMBL" id="QKE46551.1"/>
    </source>
</evidence>
<dbReference type="EMBL" id="MN815602">
    <property type="protein sequence ID" value="QKE46514.1"/>
    <property type="molecule type" value="Genomic_DNA"/>
</dbReference>
<evidence type="ECO:0000313" key="15">
    <source>
        <dbReference type="EMBL" id="QKE46507.1"/>
    </source>
</evidence>
<dbReference type="GO" id="GO:0004930">
    <property type="term" value="F:G protein-coupled receptor activity"/>
    <property type="evidence" value="ECO:0007669"/>
    <property type="project" value="UniProtKB-KW"/>
</dbReference>
<evidence type="ECO:0000313" key="45">
    <source>
        <dbReference type="EMBL" id="QKE46542.1"/>
    </source>
</evidence>
<accession>A0A7S5W8M2</accession>
<dbReference type="EMBL" id="MN815625">
    <property type="protein sequence ID" value="QKE46535.1"/>
    <property type="molecule type" value="Genomic_DNA"/>
</dbReference>
<keyword evidence="6 14" id="KW-1133">Transmembrane helix</keyword>
<dbReference type="EMBL" id="MN815644">
    <property type="protein sequence ID" value="QKE46553.1"/>
    <property type="molecule type" value="Genomic_DNA"/>
</dbReference>
<dbReference type="EMBL" id="MN815651">
    <property type="protein sequence ID" value="QKE46559.1"/>
    <property type="molecule type" value="Genomic_DNA"/>
</dbReference>
<evidence type="ECO:0000313" key="30">
    <source>
        <dbReference type="EMBL" id="QKE46524.1"/>
    </source>
</evidence>
<dbReference type="Pfam" id="PF05296">
    <property type="entry name" value="TAS2R"/>
    <property type="match status" value="1"/>
</dbReference>
<dbReference type="EMBL" id="MN815597">
    <property type="protein sequence ID" value="QKE46509.1"/>
    <property type="molecule type" value="Genomic_DNA"/>
</dbReference>
<evidence type="ECO:0000313" key="22">
    <source>
        <dbReference type="EMBL" id="QKE46515.1"/>
    </source>
</evidence>
<evidence type="ECO:0000313" key="51">
    <source>
        <dbReference type="EMBL" id="QKE46550.1"/>
    </source>
</evidence>
<evidence type="ECO:0000313" key="19">
    <source>
        <dbReference type="EMBL" id="QKE46512.1"/>
    </source>
</evidence>
<keyword evidence="4 13" id="KW-0716">Sensory transduction</keyword>
<dbReference type="EMBL" id="MN815623">
    <property type="protein sequence ID" value="QKE46533.1"/>
    <property type="molecule type" value="Genomic_DNA"/>
</dbReference>
<evidence type="ECO:0000313" key="34">
    <source>
        <dbReference type="EMBL" id="QKE46528.1"/>
    </source>
</evidence>
<dbReference type="EMBL" id="MN815603">
    <property type="protein sequence ID" value="QKE46515.1"/>
    <property type="molecule type" value="Genomic_DNA"/>
</dbReference>
<dbReference type="FunFam" id="1.20.1070.10:FF:000042">
    <property type="entry name" value="Taste receptor type 2 member 7"/>
    <property type="match status" value="1"/>
</dbReference>
<dbReference type="EMBL" id="MN815606">
    <property type="protein sequence ID" value="QKE46518.1"/>
    <property type="molecule type" value="Genomic_DNA"/>
</dbReference>
<dbReference type="EMBL" id="MN815595">
    <property type="protein sequence ID" value="QKE46507.1"/>
    <property type="molecule type" value="Genomic_DNA"/>
</dbReference>
<dbReference type="CDD" id="cd15019">
    <property type="entry name" value="7tm_TAS2R14-like"/>
    <property type="match status" value="1"/>
</dbReference>
<evidence type="ECO:0000313" key="24">
    <source>
        <dbReference type="EMBL" id="QKE46517.1"/>
    </source>
</evidence>
<evidence type="ECO:0000313" key="32">
    <source>
        <dbReference type="EMBL" id="QKE46526.1"/>
    </source>
</evidence>
<evidence type="ECO:0000256" key="11">
    <source>
        <dbReference type="ARBA" id="ARBA00023224"/>
    </source>
</evidence>
<evidence type="ECO:0000313" key="43">
    <source>
        <dbReference type="EMBL" id="QKE46540.1"/>
    </source>
</evidence>
<evidence type="ECO:0000256" key="9">
    <source>
        <dbReference type="ARBA" id="ARBA00023170"/>
    </source>
</evidence>
<dbReference type="Gene3D" id="1.20.1070.10">
    <property type="entry name" value="Rhodopsin 7-helix transmembrane proteins"/>
    <property type="match status" value="1"/>
</dbReference>
<evidence type="ECO:0000313" key="59">
    <source>
        <dbReference type="EMBL" id="QKE46559.1"/>
    </source>
</evidence>
<reference evidence="31" key="1">
    <citation type="submission" date="2019-12" db="EMBL/GenBank/DDBJ databases">
        <title>Spalax Tas2rs.</title>
        <authorList>
            <person name="Jiao H."/>
        </authorList>
    </citation>
    <scope>NUCLEOTIDE SEQUENCE</scope>
    <source>
        <strain evidence="30">B10_1</strain>
        <strain evidence="31">B10_2</strain>
        <strain evidence="32">B11_1</strain>
        <strain evidence="33">B11_2</strain>
        <strain evidence="34">B12_1</strain>
        <strain evidence="35">B12_2</strain>
        <strain evidence="36">B13_1</strain>
        <strain evidence="37">B13_2</strain>
        <strain evidence="38">B15_1</strain>
        <strain evidence="39">B15_2</strain>
        <strain evidence="40">B16_1</strain>
        <strain evidence="15">B1_1</strain>
        <strain evidence="16">B2_1</strain>
        <strain evidence="17">B2_2</strain>
        <strain evidence="18">B3_1</strain>
        <strain evidence="19">B3_2</strain>
        <strain evidence="20">B4_1</strain>
        <strain evidence="21">B4_2</strain>
        <strain evidence="22">B5_1</strain>
        <strain evidence="23">B5_2</strain>
        <strain evidence="24">B6_1</strain>
        <strain evidence="25">B6_2</strain>
        <strain evidence="26">B8_1</strain>
        <strain evidence="27">B8_2</strain>
        <strain evidence="28">B9_1</strain>
        <strain evidence="29">B9_2</strain>
        <strain evidence="55">C10_1</strain>
        <strain evidence="56">C10_2</strain>
        <strain evidence="57">C12_1</strain>
        <strain evidence="58">C12_2</strain>
        <strain evidence="59">C13_1</strain>
        <strain evidence="60">C13_2</strain>
        <strain evidence="41">C1_1</strain>
        <strain evidence="42">C2_1</strain>
        <strain evidence="43">C3_1</strain>
        <strain evidence="44">C3_2</strain>
        <strain evidence="45">C4_1</strain>
        <strain evidence="46">C5_1</strain>
        <strain evidence="47">C6_1</strain>
        <strain evidence="48">C6_2</strain>
        <strain evidence="49">C7_1</strain>
        <strain evidence="50">C7_2</strain>
        <strain evidence="51">C8_1</strain>
        <strain evidence="52">C8_2</strain>
        <strain evidence="53">C9_1</strain>
        <strain evidence="54">C9_2</strain>
    </source>
</reference>
<evidence type="ECO:0000313" key="16">
    <source>
        <dbReference type="EMBL" id="QKE46509.1"/>
    </source>
</evidence>
<keyword evidence="7 13" id="KW-0297">G-protein coupled receptor</keyword>
<evidence type="ECO:0000313" key="33">
    <source>
        <dbReference type="EMBL" id="QKE46527.1"/>
    </source>
</evidence>
<evidence type="ECO:0000313" key="28">
    <source>
        <dbReference type="EMBL" id="QKE46522.1"/>
    </source>
</evidence>
<evidence type="ECO:0000313" key="26">
    <source>
        <dbReference type="EMBL" id="QKE46520.1"/>
    </source>
</evidence>
<dbReference type="EMBL" id="MN815635">
    <property type="protein sequence ID" value="QKE46544.1"/>
    <property type="molecule type" value="Genomic_DNA"/>
</dbReference>
<evidence type="ECO:0000256" key="2">
    <source>
        <dbReference type="ARBA" id="ARBA00007376"/>
    </source>
</evidence>
<evidence type="ECO:0000313" key="18">
    <source>
        <dbReference type="EMBL" id="QKE46511.1"/>
    </source>
</evidence>
<dbReference type="EMBL" id="MN815619">
    <property type="protein sequence ID" value="QKE46530.1"/>
    <property type="molecule type" value="Genomic_DNA"/>
</dbReference>
<dbReference type="EMBL" id="MN815612">
    <property type="protein sequence ID" value="QKE46523.1"/>
    <property type="molecule type" value="Genomic_DNA"/>
</dbReference>
<feature type="transmembrane region" description="Helical" evidence="14">
    <location>
        <begin position="42"/>
        <end position="65"/>
    </location>
</feature>
<dbReference type="EMBL" id="MN815637">
    <property type="protein sequence ID" value="QKE46546.1"/>
    <property type="molecule type" value="Genomic_DNA"/>
</dbReference>
<dbReference type="EMBL" id="MN815649">
    <property type="protein sequence ID" value="QKE46557.1"/>
    <property type="molecule type" value="Genomic_DNA"/>
</dbReference>
<evidence type="ECO:0000313" key="42">
    <source>
        <dbReference type="EMBL" id="QKE46538.1"/>
    </source>
</evidence>
<dbReference type="EMBL" id="MN815638">
    <property type="protein sequence ID" value="QKE46547.1"/>
    <property type="molecule type" value="Genomic_DNA"/>
</dbReference>
<evidence type="ECO:0000256" key="14">
    <source>
        <dbReference type="SAM" id="Phobius"/>
    </source>
</evidence>
<dbReference type="EMBL" id="MN815650">
    <property type="protein sequence ID" value="QKE46558.1"/>
    <property type="molecule type" value="Genomic_DNA"/>
</dbReference>
<evidence type="ECO:0000256" key="7">
    <source>
        <dbReference type="ARBA" id="ARBA00023040"/>
    </source>
</evidence>
<evidence type="ECO:0000313" key="49">
    <source>
        <dbReference type="EMBL" id="QKE46548.1"/>
    </source>
</evidence>
<dbReference type="PANTHER" id="PTHR11394">
    <property type="entry name" value="TASTE RECEPTOR TYPE 2"/>
    <property type="match status" value="1"/>
</dbReference>
<dbReference type="EMBL" id="MN815642">
    <property type="protein sequence ID" value="QKE46551.1"/>
    <property type="molecule type" value="Genomic_DNA"/>
</dbReference>
<dbReference type="EMBL" id="MN815613">
    <property type="protein sequence ID" value="QKE46524.1"/>
    <property type="molecule type" value="Genomic_DNA"/>
</dbReference>
<protein>
    <recommendedName>
        <fullName evidence="13">Taste receptor type 2</fullName>
    </recommendedName>
</protein>
<evidence type="ECO:0000313" key="44">
    <source>
        <dbReference type="EMBL" id="QKE46541.1"/>
    </source>
</evidence>
<dbReference type="EMBL" id="MN815617">
    <property type="protein sequence ID" value="QKE46528.1"/>
    <property type="molecule type" value="Genomic_DNA"/>
</dbReference>
<sequence length="315" mass="36801">MDVSQSIFSIIFMVEFIVGNIGNGFIALVNCVDWIKRRNISALSQILIALAISRIGFLWLVLLNWWASVFYSDLLTTGNIIRMIYITWTVISHFSNWLATCLSIFYFLKIANFTNSFFLYLKWRVREMVLVTLLSSLILLFLNIIIINTHIDIWIDGTKRNTSDIKFSKFLLFPNLMFNFIPFTVTLAVFLLLIFSLWKHLKNMWHNAHRSGHVNTTAHIKALQTVVAFLLLYTIYLLSILTQVWKFEFLDEDLIIFFGQSVVLAFPSGHSCILILVDSKLQQTFLSVMWWLRCYSPQMWIPYIHKTFGGLFCVF</sequence>
<evidence type="ECO:0000256" key="4">
    <source>
        <dbReference type="ARBA" id="ARBA00022606"/>
    </source>
</evidence>
<feature type="transmembrane region" description="Helical" evidence="14">
    <location>
        <begin position="219"/>
        <end position="242"/>
    </location>
</feature>
<dbReference type="EMBL" id="MN815633">
    <property type="protein sequence ID" value="QKE46542.1"/>
    <property type="molecule type" value="Genomic_DNA"/>
</dbReference>
<dbReference type="EMBL" id="MN815600">
    <property type="protein sequence ID" value="QKE46512.1"/>
    <property type="molecule type" value="Genomic_DNA"/>
</dbReference>
<keyword evidence="8 13" id="KW-0472">Membrane</keyword>
<evidence type="ECO:0000313" key="48">
    <source>
        <dbReference type="EMBL" id="QKE46547.1"/>
    </source>
</evidence>
<dbReference type="EMBL" id="MN815611">
    <property type="protein sequence ID" value="QKE46522.1"/>
    <property type="molecule type" value="Genomic_DNA"/>
</dbReference>
<dbReference type="EMBL" id="MN815599">
    <property type="protein sequence ID" value="QKE46511.1"/>
    <property type="molecule type" value="Genomic_DNA"/>
</dbReference>
<evidence type="ECO:0000256" key="3">
    <source>
        <dbReference type="ARBA" id="ARBA00022480"/>
    </source>
</evidence>
<evidence type="ECO:0000313" key="57">
    <source>
        <dbReference type="EMBL" id="QKE46557.1"/>
    </source>
</evidence>
<feature type="transmembrane region" description="Helical" evidence="14">
    <location>
        <begin position="171"/>
        <end position="198"/>
    </location>
</feature>
<evidence type="ECO:0000313" key="47">
    <source>
        <dbReference type="EMBL" id="QKE46546.1"/>
    </source>
</evidence>
<evidence type="ECO:0000313" key="54">
    <source>
        <dbReference type="EMBL" id="QKE46553.1"/>
    </source>
</evidence>
<evidence type="ECO:0000256" key="6">
    <source>
        <dbReference type="ARBA" id="ARBA00022989"/>
    </source>
</evidence>
<dbReference type="EMBL" id="MN815601">
    <property type="protein sequence ID" value="QKE46513.1"/>
    <property type="molecule type" value="Genomic_DNA"/>
</dbReference>
<dbReference type="EMBL" id="MN815629">
    <property type="protein sequence ID" value="QKE46538.1"/>
    <property type="molecule type" value="Genomic_DNA"/>
</dbReference>
<evidence type="ECO:0000313" key="17">
    <source>
        <dbReference type="EMBL" id="QKE46510.1"/>
    </source>
</evidence>
<keyword evidence="3 13" id="KW-0919">Taste</keyword>
<evidence type="ECO:0000313" key="50">
    <source>
        <dbReference type="EMBL" id="QKE46549.1"/>
    </source>
</evidence>
<evidence type="ECO:0000256" key="8">
    <source>
        <dbReference type="ARBA" id="ARBA00023136"/>
    </source>
</evidence>
<evidence type="ECO:0000313" key="39">
    <source>
        <dbReference type="EMBL" id="QKE46534.1"/>
    </source>
</evidence>
<dbReference type="EMBL" id="MN815610">
    <property type="protein sequence ID" value="QKE46521.1"/>
    <property type="molecule type" value="Genomic_DNA"/>
</dbReference>
<keyword evidence="11 13" id="KW-0807">Transducer</keyword>